<keyword evidence="1" id="KW-1133">Transmembrane helix</keyword>
<keyword evidence="1" id="KW-0472">Membrane</keyword>
<dbReference type="InterPro" id="IPR021354">
    <property type="entry name" value="DUF2975"/>
</dbReference>
<feature type="transmembrane region" description="Helical" evidence="1">
    <location>
        <begin position="99"/>
        <end position="120"/>
    </location>
</feature>
<name>A0ABU1K2U7_9FLAO</name>
<reference evidence="2 3" key="1">
    <citation type="submission" date="2023-07" db="EMBL/GenBank/DDBJ databases">
        <title>Genomic Encyclopedia of Type Strains, Phase IV (KMG-IV): sequencing the most valuable type-strain genomes for metagenomic binning, comparative biology and taxonomic classification.</title>
        <authorList>
            <person name="Goeker M."/>
        </authorList>
    </citation>
    <scope>NUCLEOTIDE SEQUENCE [LARGE SCALE GENOMIC DNA]</scope>
    <source>
        <strain evidence="2 3">DSM 102814</strain>
    </source>
</reference>
<evidence type="ECO:0000313" key="2">
    <source>
        <dbReference type="EMBL" id="MDR6299575.1"/>
    </source>
</evidence>
<accession>A0ABU1K2U7</accession>
<evidence type="ECO:0000313" key="3">
    <source>
        <dbReference type="Proteomes" id="UP001257659"/>
    </source>
</evidence>
<evidence type="ECO:0008006" key="4">
    <source>
        <dbReference type="Google" id="ProtNLM"/>
    </source>
</evidence>
<keyword evidence="3" id="KW-1185">Reference proteome</keyword>
<sequence length="168" mass="19026">MKYILKTLIDFLFYLLGLGILLAIGVFFISLFNLDFKWLLLLGSSTEATTPITVSVTILNYSISIIFFFGVGYLREAVKAFMEKKIFQLKTVSYFKRSGIYLSICATLGFISRSLAIIYLRIDNNKTDYGLGYSSLLIFMLICGLCFILISQILKESVAIKEENDLTI</sequence>
<dbReference type="EMBL" id="JAVDQA010000001">
    <property type="protein sequence ID" value="MDR6299575.1"/>
    <property type="molecule type" value="Genomic_DNA"/>
</dbReference>
<organism evidence="2 3">
    <name type="scientific">Mesonia maritima</name>
    <dbReference type="NCBI Taxonomy" id="1793873"/>
    <lineage>
        <taxon>Bacteria</taxon>
        <taxon>Pseudomonadati</taxon>
        <taxon>Bacteroidota</taxon>
        <taxon>Flavobacteriia</taxon>
        <taxon>Flavobacteriales</taxon>
        <taxon>Flavobacteriaceae</taxon>
        <taxon>Mesonia</taxon>
    </lineage>
</organism>
<protein>
    <recommendedName>
        <fullName evidence="4">DUF2975 domain-containing protein</fullName>
    </recommendedName>
</protein>
<comment type="caution">
    <text evidence="2">The sequence shown here is derived from an EMBL/GenBank/DDBJ whole genome shotgun (WGS) entry which is preliminary data.</text>
</comment>
<feature type="transmembrane region" description="Helical" evidence="1">
    <location>
        <begin position="132"/>
        <end position="154"/>
    </location>
</feature>
<dbReference type="Pfam" id="PF11188">
    <property type="entry name" value="DUF2975"/>
    <property type="match status" value="1"/>
</dbReference>
<keyword evidence="1" id="KW-0812">Transmembrane</keyword>
<dbReference type="Proteomes" id="UP001257659">
    <property type="component" value="Unassembled WGS sequence"/>
</dbReference>
<gene>
    <name evidence="2" type="ORF">GGR31_000191</name>
</gene>
<evidence type="ECO:0000256" key="1">
    <source>
        <dbReference type="SAM" id="Phobius"/>
    </source>
</evidence>
<feature type="transmembrane region" description="Helical" evidence="1">
    <location>
        <begin position="52"/>
        <end position="78"/>
    </location>
</feature>
<dbReference type="RefSeq" id="WP_309726385.1">
    <property type="nucleotide sequence ID" value="NZ_JAVDQA010000001.1"/>
</dbReference>
<proteinExistence type="predicted"/>
<feature type="transmembrane region" description="Helical" evidence="1">
    <location>
        <begin position="12"/>
        <end position="32"/>
    </location>
</feature>